<evidence type="ECO:0000313" key="5">
    <source>
        <dbReference type="Proteomes" id="UP000322699"/>
    </source>
</evidence>
<dbReference type="Gene3D" id="1.10.287.470">
    <property type="entry name" value="Helix hairpin bin"/>
    <property type="match status" value="1"/>
</dbReference>
<dbReference type="PROSITE" id="PS51257">
    <property type="entry name" value="PROKAR_LIPOPROTEIN"/>
    <property type="match status" value="1"/>
</dbReference>
<keyword evidence="2" id="KW-0175">Coiled coil</keyword>
<feature type="chain" id="PRO_5022753865" evidence="3">
    <location>
        <begin position="30"/>
        <end position="340"/>
    </location>
</feature>
<keyword evidence="5" id="KW-1185">Reference proteome</keyword>
<dbReference type="OrthoDB" id="259333at2"/>
<keyword evidence="4" id="KW-0808">Transferase</keyword>
<dbReference type="AlphaFoldDB" id="A0A5B1CIL0"/>
<dbReference type="InterPro" id="IPR050465">
    <property type="entry name" value="UPF0194_transport"/>
</dbReference>
<dbReference type="RefSeq" id="WP_084422693.1">
    <property type="nucleotide sequence ID" value="NZ_LWSK01000056.1"/>
</dbReference>
<protein>
    <submittedName>
        <fullName evidence="4">Dihydrolipoamide acetyltransferase</fullName>
    </submittedName>
</protein>
<evidence type="ECO:0000256" key="3">
    <source>
        <dbReference type="SAM" id="SignalP"/>
    </source>
</evidence>
<name>A0A5B1CIL0_9BACT</name>
<evidence type="ECO:0000256" key="2">
    <source>
        <dbReference type="ARBA" id="ARBA00023054"/>
    </source>
</evidence>
<keyword evidence="3" id="KW-0732">Signal</keyword>
<proteinExistence type="predicted"/>
<dbReference type="PANTHER" id="PTHR32347:SF23">
    <property type="entry name" value="BLL5650 PROTEIN"/>
    <property type="match status" value="1"/>
</dbReference>
<accession>A0A5B1CIL0</accession>
<evidence type="ECO:0000313" key="4">
    <source>
        <dbReference type="EMBL" id="KAA1259440.1"/>
    </source>
</evidence>
<feature type="signal peptide" evidence="3">
    <location>
        <begin position="1"/>
        <end position="29"/>
    </location>
</feature>
<dbReference type="EMBL" id="VRLW01000001">
    <property type="protein sequence ID" value="KAA1259440.1"/>
    <property type="molecule type" value="Genomic_DNA"/>
</dbReference>
<dbReference type="Gene3D" id="2.40.50.100">
    <property type="match status" value="1"/>
</dbReference>
<reference evidence="4 5" key="1">
    <citation type="submission" date="2019-08" db="EMBL/GenBank/DDBJ databases">
        <title>Deep-cultivation of Planctomycetes and their phenomic and genomic characterization uncovers novel biology.</title>
        <authorList>
            <person name="Wiegand S."/>
            <person name="Jogler M."/>
            <person name="Boedeker C."/>
            <person name="Pinto D."/>
            <person name="Vollmers J."/>
            <person name="Rivas-Marin E."/>
            <person name="Kohn T."/>
            <person name="Peeters S.H."/>
            <person name="Heuer A."/>
            <person name="Rast P."/>
            <person name="Oberbeckmann S."/>
            <person name="Bunk B."/>
            <person name="Jeske O."/>
            <person name="Meyerdierks A."/>
            <person name="Storesund J.E."/>
            <person name="Kallscheuer N."/>
            <person name="Luecker S."/>
            <person name="Lage O.M."/>
            <person name="Pohl T."/>
            <person name="Merkel B.J."/>
            <person name="Hornburger P."/>
            <person name="Mueller R.-W."/>
            <person name="Bruemmer F."/>
            <person name="Labrenz M."/>
            <person name="Spormann A.M."/>
            <person name="Op Den Camp H."/>
            <person name="Overmann J."/>
            <person name="Amann R."/>
            <person name="Jetten M.S.M."/>
            <person name="Mascher T."/>
            <person name="Medema M.H."/>
            <person name="Devos D.P."/>
            <person name="Kaster A.-K."/>
            <person name="Ovreas L."/>
            <person name="Rohde M."/>
            <person name="Galperin M.Y."/>
            <person name="Jogler C."/>
        </authorList>
    </citation>
    <scope>NUCLEOTIDE SEQUENCE [LARGE SCALE GENOMIC DNA]</scope>
    <source>
        <strain evidence="4 5">LF1</strain>
    </source>
</reference>
<sequence length="340" mass="37545" precursor="true">MNIAKTTIQMTLILIAISCPISIATVSSAAENELRSSSENATAGNHGGEIEVEECVVRFGSEIEVPALETGRIANIAIQRNDQVTNGSPIARLDDQSLLIRRRAAELRVTSAKEEAEDDVEIRYAEVALAEAEAELDNSRSIQNDVRGAIPLTQMRRMRLAVQRGELEVAQAKKRSSRARLELQLRQADVSVIDDQLKNLHAQSPIDGVVLEVTKQKGEWIEKGKSIAKIGQMNRLHLHALVRSDLVSPRHCKGLPISVHWVDDVDGTRRSLSGTVLSVDPQALPGGRYRLHAEIKNERSGSRKTHPSQENWLLVPGTSVQMKVYVPENSIARKSNAKRF</sequence>
<comment type="caution">
    <text evidence="4">The sequence shown here is derived from an EMBL/GenBank/DDBJ whole genome shotgun (WGS) entry which is preliminary data.</text>
</comment>
<organism evidence="4 5">
    <name type="scientific">Rubripirellula obstinata</name>
    <dbReference type="NCBI Taxonomy" id="406547"/>
    <lineage>
        <taxon>Bacteria</taxon>
        <taxon>Pseudomonadati</taxon>
        <taxon>Planctomycetota</taxon>
        <taxon>Planctomycetia</taxon>
        <taxon>Pirellulales</taxon>
        <taxon>Pirellulaceae</taxon>
        <taxon>Rubripirellula</taxon>
    </lineage>
</organism>
<dbReference type="GO" id="GO:0016740">
    <property type="term" value="F:transferase activity"/>
    <property type="evidence" value="ECO:0007669"/>
    <property type="project" value="UniProtKB-KW"/>
</dbReference>
<dbReference type="Proteomes" id="UP000322699">
    <property type="component" value="Unassembled WGS sequence"/>
</dbReference>
<gene>
    <name evidence="4" type="ORF">LF1_19720</name>
</gene>
<dbReference type="PANTHER" id="PTHR32347">
    <property type="entry name" value="EFFLUX SYSTEM COMPONENT YKNX-RELATED"/>
    <property type="match status" value="1"/>
</dbReference>
<dbReference type="GO" id="GO:0030313">
    <property type="term" value="C:cell envelope"/>
    <property type="evidence" value="ECO:0007669"/>
    <property type="project" value="UniProtKB-SubCell"/>
</dbReference>
<dbReference type="Gene3D" id="2.40.30.170">
    <property type="match status" value="1"/>
</dbReference>
<comment type="subcellular location">
    <subcellularLocation>
        <location evidence="1">Cell envelope</location>
    </subcellularLocation>
</comment>
<evidence type="ECO:0000256" key="1">
    <source>
        <dbReference type="ARBA" id="ARBA00004196"/>
    </source>
</evidence>